<keyword evidence="3" id="KW-0812">Transmembrane</keyword>
<dbReference type="Proteomes" id="UP000255517">
    <property type="component" value="Unassembled WGS sequence"/>
</dbReference>
<keyword evidence="1" id="KW-0378">Hydrolase</keyword>
<dbReference type="InterPro" id="IPR005754">
    <property type="entry name" value="Sortase"/>
</dbReference>
<dbReference type="RefSeq" id="WP_019035185.1">
    <property type="nucleotide sequence ID" value="NZ_CAMUOS010000012.1"/>
</dbReference>
<feature type="transmembrane region" description="Helical" evidence="3">
    <location>
        <begin position="12"/>
        <end position="35"/>
    </location>
</feature>
<name>A0A379C5C0_9FIRM</name>
<gene>
    <name evidence="4" type="ORF">NCTC13149_01396</name>
</gene>
<sequence>MGKTEIKKKRIWPFILLFVLGFFIMMYPLVSQYYYKIEAGNEVMEFQDKTKELDKNEILRRMNLAEGYNSSLDPSKLADPYTEKEKAGRAEYARMIEVAEKIGFVEIPKIDEVLPIYAGTGENVLQKGVGHLEGTSLPIGGLSSHTVLTAHRGLPTAKLFRDLDKLKLKDVFYIHNIETVLAYEVDQILTVEPSDFEQVLVVEGQDYATLLTCTPYMINSHRLLVRGHRIDYVPPVKEESKPLNFVNLNYKDALTFAFPLAVLVFIFMIYFNNDYRKKKKKLKKLNYFKKFKDRYNEE</sequence>
<dbReference type="InterPro" id="IPR042002">
    <property type="entry name" value="Sortase_C"/>
</dbReference>
<reference evidence="4 5" key="1">
    <citation type="submission" date="2018-06" db="EMBL/GenBank/DDBJ databases">
        <authorList>
            <consortium name="Pathogen Informatics"/>
            <person name="Doyle S."/>
        </authorList>
    </citation>
    <scope>NUCLEOTIDE SEQUENCE [LARGE SCALE GENOMIC DNA]</scope>
    <source>
        <strain evidence="4 5">NCTC13149</strain>
    </source>
</reference>
<feature type="transmembrane region" description="Helical" evidence="3">
    <location>
        <begin position="253"/>
        <end position="271"/>
    </location>
</feature>
<evidence type="ECO:0000256" key="2">
    <source>
        <dbReference type="PIRSR" id="PIRSR605754-1"/>
    </source>
</evidence>
<keyword evidence="3" id="KW-0472">Membrane</keyword>
<feature type="active site" description="Proton donor/acceptor" evidence="2">
    <location>
        <position position="151"/>
    </location>
</feature>
<proteinExistence type="predicted"/>
<evidence type="ECO:0000256" key="3">
    <source>
        <dbReference type="SAM" id="Phobius"/>
    </source>
</evidence>
<evidence type="ECO:0000313" key="4">
    <source>
        <dbReference type="EMBL" id="SUB57552.1"/>
    </source>
</evidence>
<dbReference type="GO" id="GO:0016787">
    <property type="term" value="F:hydrolase activity"/>
    <property type="evidence" value="ECO:0007669"/>
    <property type="project" value="UniProtKB-KW"/>
</dbReference>
<feature type="active site" description="Acyl-thioester intermediate" evidence="2">
    <location>
        <position position="213"/>
    </location>
</feature>
<dbReference type="NCBIfam" id="NF033745">
    <property type="entry name" value="class_C_sortase"/>
    <property type="match status" value="1"/>
</dbReference>
<dbReference type="SUPFAM" id="SSF63817">
    <property type="entry name" value="Sortase"/>
    <property type="match status" value="1"/>
</dbReference>
<evidence type="ECO:0000313" key="5">
    <source>
        <dbReference type="Proteomes" id="UP000255517"/>
    </source>
</evidence>
<dbReference type="Pfam" id="PF04203">
    <property type="entry name" value="Sortase"/>
    <property type="match status" value="1"/>
</dbReference>
<evidence type="ECO:0000256" key="1">
    <source>
        <dbReference type="ARBA" id="ARBA00022801"/>
    </source>
</evidence>
<dbReference type="Gene3D" id="2.40.260.10">
    <property type="entry name" value="Sortase"/>
    <property type="match status" value="1"/>
</dbReference>
<dbReference type="InterPro" id="IPR023365">
    <property type="entry name" value="Sortase_dom-sf"/>
</dbReference>
<protein>
    <submittedName>
        <fullName evidence="4">Sortase (Surface protein transpeptidase)</fullName>
    </submittedName>
</protein>
<dbReference type="EMBL" id="UGSZ01000001">
    <property type="protein sequence ID" value="SUB57552.1"/>
    <property type="molecule type" value="Genomic_DNA"/>
</dbReference>
<dbReference type="STRING" id="1122949.GCA_000378725_01541"/>
<accession>A0A379C5C0</accession>
<keyword evidence="3" id="KW-1133">Transmembrane helix</keyword>
<organism evidence="4 5">
    <name type="scientific">Peptoniphilus lacrimalis</name>
    <dbReference type="NCBI Taxonomy" id="33031"/>
    <lineage>
        <taxon>Bacteria</taxon>
        <taxon>Bacillati</taxon>
        <taxon>Bacillota</taxon>
        <taxon>Tissierellia</taxon>
        <taxon>Tissierellales</taxon>
        <taxon>Peptoniphilaceae</taxon>
        <taxon>Peptoniphilus</taxon>
    </lineage>
</organism>
<dbReference type="CDD" id="cd05827">
    <property type="entry name" value="Sortase_C"/>
    <property type="match status" value="1"/>
</dbReference>
<dbReference type="NCBIfam" id="TIGR01076">
    <property type="entry name" value="sortase_fam"/>
    <property type="match status" value="1"/>
</dbReference>
<dbReference type="AlphaFoldDB" id="A0A379C5C0"/>